<dbReference type="Gene3D" id="1.20.1260.10">
    <property type="match status" value="1"/>
</dbReference>
<reference evidence="4 5" key="1">
    <citation type="submission" date="2018-06" db="EMBL/GenBank/DDBJ databases">
        <title>Mucibacter soli gen. nov., sp. nov., a new member of the family Chitinophagaceae producing mucin.</title>
        <authorList>
            <person name="Kim M.-K."/>
            <person name="Park S."/>
            <person name="Kim T.-S."/>
            <person name="Joung Y."/>
            <person name="Han J.-H."/>
            <person name="Kim S.B."/>
        </authorList>
    </citation>
    <scope>NUCLEOTIDE SEQUENCE [LARGE SCALE GENOMIC DNA]</scope>
    <source>
        <strain evidence="4 5">R1-15</strain>
    </source>
</reference>
<dbReference type="Proteomes" id="UP000248745">
    <property type="component" value="Unassembled WGS sequence"/>
</dbReference>
<comment type="caution">
    <text evidence="4">The sequence shown here is derived from an EMBL/GenBank/DDBJ whole genome shotgun (WGS) entry which is preliminary data.</text>
</comment>
<proteinExistence type="predicted"/>
<evidence type="ECO:0000256" key="1">
    <source>
        <dbReference type="SAM" id="MobiDB-lite"/>
    </source>
</evidence>
<dbReference type="PANTHER" id="PTHR38593">
    <property type="entry name" value="BLR2558 PROTEIN"/>
    <property type="match status" value="1"/>
</dbReference>
<feature type="region of interest" description="Disordered" evidence="1">
    <location>
        <begin position="122"/>
        <end position="142"/>
    </location>
</feature>
<evidence type="ECO:0000259" key="3">
    <source>
        <dbReference type="Pfam" id="PF13628"/>
    </source>
</evidence>
<dbReference type="InterPro" id="IPR025419">
    <property type="entry name" value="DUF4142"/>
</dbReference>
<evidence type="ECO:0000313" key="4">
    <source>
        <dbReference type="EMBL" id="PZF74611.1"/>
    </source>
</evidence>
<sequence>MKSFILLSMSAALLITASCNNSGSTDSVKEAKSENNAMIDSQNAPQAMPPAPMTDSLTKSDANFVVNAADAGMLEVELGNVAQTNGMNQAVKDFGSMMVTDHTAVGEKLKKLAAAKNLAVPETLSDKSQDKKNKMQEKKGKDFDKAYAKAMVDGHKDVISSFEEEAKSGTDADIKAFAADQLPTLHHHLDEAQKMLNKVK</sequence>
<feature type="signal peptide" evidence="2">
    <location>
        <begin position="1"/>
        <end position="17"/>
    </location>
</feature>
<organism evidence="4 5">
    <name type="scientific">Taibaiella soli</name>
    <dbReference type="NCBI Taxonomy" id="1649169"/>
    <lineage>
        <taxon>Bacteria</taxon>
        <taxon>Pseudomonadati</taxon>
        <taxon>Bacteroidota</taxon>
        <taxon>Chitinophagia</taxon>
        <taxon>Chitinophagales</taxon>
        <taxon>Chitinophagaceae</taxon>
        <taxon>Taibaiella</taxon>
    </lineage>
</organism>
<dbReference type="Pfam" id="PF13628">
    <property type="entry name" value="DUF4142"/>
    <property type="match status" value="1"/>
</dbReference>
<keyword evidence="5" id="KW-1185">Reference proteome</keyword>
<accession>A0A2W2AH62</accession>
<dbReference type="PROSITE" id="PS51257">
    <property type="entry name" value="PROKAR_LIPOPROTEIN"/>
    <property type="match status" value="1"/>
</dbReference>
<dbReference type="PANTHER" id="PTHR38593:SF1">
    <property type="entry name" value="BLR2558 PROTEIN"/>
    <property type="match status" value="1"/>
</dbReference>
<dbReference type="OrthoDB" id="883203at2"/>
<evidence type="ECO:0000256" key="2">
    <source>
        <dbReference type="SAM" id="SignalP"/>
    </source>
</evidence>
<keyword evidence="2" id="KW-0732">Signal</keyword>
<dbReference type="RefSeq" id="WP_110997451.1">
    <property type="nucleotide sequence ID" value="NZ_QKTW01000003.1"/>
</dbReference>
<evidence type="ECO:0000313" key="5">
    <source>
        <dbReference type="Proteomes" id="UP000248745"/>
    </source>
</evidence>
<dbReference type="InterPro" id="IPR012347">
    <property type="entry name" value="Ferritin-like"/>
</dbReference>
<name>A0A2W2AH62_9BACT</name>
<feature type="domain" description="DUF4142" evidence="3">
    <location>
        <begin position="60"/>
        <end position="195"/>
    </location>
</feature>
<gene>
    <name evidence="4" type="ORF">DN068_03270</name>
</gene>
<dbReference type="AlphaFoldDB" id="A0A2W2AH62"/>
<feature type="chain" id="PRO_5016021966" evidence="2">
    <location>
        <begin position="18"/>
        <end position="200"/>
    </location>
</feature>
<feature type="compositionally biased region" description="Basic and acidic residues" evidence="1">
    <location>
        <begin position="124"/>
        <end position="142"/>
    </location>
</feature>
<dbReference type="EMBL" id="QKTW01000003">
    <property type="protein sequence ID" value="PZF74611.1"/>
    <property type="molecule type" value="Genomic_DNA"/>
</dbReference>
<protein>
    <submittedName>
        <fullName evidence="4">DUF4142 domain-containing protein</fullName>
    </submittedName>
</protein>